<evidence type="ECO:0000256" key="1">
    <source>
        <dbReference type="SAM" id="Coils"/>
    </source>
</evidence>
<feature type="compositionally biased region" description="Basic and acidic residues" evidence="2">
    <location>
        <begin position="751"/>
        <end position="764"/>
    </location>
</feature>
<feature type="region of interest" description="Disordered" evidence="2">
    <location>
        <begin position="1449"/>
        <end position="1501"/>
    </location>
</feature>
<evidence type="ECO:0000256" key="2">
    <source>
        <dbReference type="SAM" id="MobiDB-lite"/>
    </source>
</evidence>
<dbReference type="OrthoDB" id="2238957at2759"/>
<feature type="region of interest" description="Disordered" evidence="2">
    <location>
        <begin position="1260"/>
        <end position="1290"/>
    </location>
</feature>
<feature type="compositionally biased region" description="Polar residues" evidence="2">
    <location>
        <begin position="680"/>
        <end position="693"/>
    </location>
</feature>
<feature type="compositionally biased region" description="Polar residues" evidence="2">
    <location>
        <begin position="976"/>
        <end position="987"/>
    </location>
</feature>
<feature type="compositionally biased region" description="Basic and acidic residues" evidence="2">
    <location>
        <begin position="441"/>
        <end position="467"/>
    </location>
</feature>
<feature type="region of interest" description="Disordered" evidence="2">
    <location>
        <begin position="1061"/>
        <end position="1087"/>
    </location>
</feature>
<feature type="compositionally biased region" description="Basic and acidic residues" evidence="2">
    <location>
        <begin position="787"/>
        <end position="807"/>
    </location>
</feature>
<gene>
    <name evidence="4" type="ORF">HOLleu_30412</name>
</gene>
<feature type="compositionally biased region" description="Polar residues" evidence="2">
    <location>
        <begin position="737"/>
        <end position="750"/>
    </location>
</feature>
<feature type="region of interest" description="Disordered" evidence="2">
    <location>
        <begin position="1577"/>
        <end position="1733"/>
    </location>
</feature>
<dbReference type="Pfam" id="PF25817">
    <property type="entry name" value="ICE1_C"/>
    <property type="match status" value="1"/>
</dbReference>
<dbReference type="EMBL" id="JAIZAY010000015">
    <property type="protein sequence ID" value="KAJ8028230.1"/>
    <property type="molecule type" value="Genomic_DNA"/>
</dbReference>
<feature type="compositionally biased region" description="Basic and acidic residues" evidence="2">
    <location>
        <begin position="1937"/>
        <end position="1946"/>
    </location>
</feature>
<feature type="region of interest" description="Disordered" evidence="2">
    <location>
        <begin position="1357"/>
        <end position="1377"/>
    </location>
</feature>
<evidence type="ECO:0000259" key="3">
    <source>
        <dbReference type="Pfam" id="PF25817"/>
    </source>
</evidence>
<feature type="compositionally biased region" description="Low complexity" evidence="2">
    <location>
        <begin position="1263"/>
        <end position="1275"/>
    </location>
</feature>
<feature type="region of interest" description="Disordered" evidence="2">
    <location>
        <begin position="268"/>
        <end position="296"/>
    </location>
</feature>
<feature type="compositionally biased region" description="Basic and acidic residues" evidence="2">
    <location>
        <begin position="1755"/>
        <end position="1767"/>
    </location>
</feature>
<feature type="compositionally biased region" description="Basic and acidic residues" evidence="2">
    <location>
        <begin position="1454"/>
        <end position="1464"/>
    </location>
</feature>
<dbReference type="InterPro" id="IPR057881">
    <property type="entry name" value="ICE1_C"/>
</dbReference>
<feature type="compositionally biased region" description="Basic and acidic residues" evidence="2">
    <location>
        <begin position="348"/>
        <end position="360"/>
    </location>
</feature>
<feature type="region of interest" description="Disordered" evidence="2">
    <location>
        <begin position="2452"/>
        <end position="2502"/>
    </location>
</feature>
<feature type="coiled-coil region" evidence="1">
    <location>
        <begin position="82"/>
        <end position="158"/>
    </location>
</feature>
<accession>A0A9Q1H0F8</accession>
<feature type="compositionally biased region" description="Low complexity" evidence="2">
    <location>
        <begin position="1895"/>
        <end position="1912"/>
    </location>
</feature>
<comment type="caution">
    <text evidence="4">The sequence shown here is derived from an EMBL/GenBank/DDBJ whole genome shotgun (WGS) entry which is preliminary data.</text>
</comment>
<feature type="compositionally biased region" description="Low complexity" evidence="2">
    <location>
        <begin position="868"/>
        <end position="881"/>
    </location>
</feature>
<feature type="compositionally biased region" description="Low complexity" evidence="2">
    <location>
        <begin position="991"/>
        <end position="1002"/>
    </location>
</feature>
<feature type="compositionally biased region" description="Basic and acidic residues" evidence="2">
    <location>
        <begin position="558"/>
        <end position="575"/>
    </location>
</feature>
<keyword evidence="5" id="KW-1185">Reference proteome</keyword>
<feature type="region of interest" description="Disordered" evidence="2">
    <location>
        <begin position="329"/>
        <end position="638"/>
    </location>
</feature>
<feature type="compositionally biased region" description="Polar residues" evidence="2">
    <location>
        <begin position="361"/>
        <end position="385"/>
    </location>
</feature>
<feature type="compositionally biased region" description="Basic and acidic residues" evidence="2">
    <location>
        <begin position="280"/>
        <end position="290"/>
    </location>
</feature>
<evidence type="ECO:0000313" key="5">
    <source>
        <dbReference type="Proteomes" id="UP001152320"/>
    </source>
</evidence>
<proteinExistence type="predicted"/>
<feature type="compositionally biased region" description="Basic and acidic residues" evidence="2">
    <location>
        <begin position="1628"/>
        <end position="1650"/>
    </location>
</feature>
<feature type="compositionally biased region" description="Polar residues" evidence="2">
    <location>
        <begin position="2464"/>
        <end position="2475"/>
    </location>
</feature>
<feature type="compositionally biased region" description="Basic and acidic residues" evidence="2">
    <location>
        <begin position="1016"/>
        <end position="1042"/>
    </location>
</feature>
<feature type="region of interest" description="Disordered" evidence="2">
    <location>
        <begin position="1784"/>
        <end position="1977"/>
    </location>
</feature>
<feature type="compositionally biased region" description="Basic and acidic residues" evidence="2">
    <location>
        <begin position="1671"/>
        <end position="1711"/>
    </location>
</feature>
<feature type="compositionally biased region" description="Basic and acidic residues" evidence="2">
    <location>
        <begin position="1954"/>
        <end position="1970"/>
    </location>
</feature>
<dbReference type="Proteomes" id="UP001152320">
    <property type="component" value="Chromosome 15"/>
</dbReference>
<feature type="compositionally biased region" description="Basic and acidic residues" evidence="2">
    <location>
        <begin position="1584"/>
        <end position="1613"/>
    </location>
</feature>
<name>A0A9Q1H0F8_HOLLE</name>
<feature type="compositionally biased region" description="Basic and acidic residues" evidence="2">
    <location>
        <begin position="1831"/>
        <end position="1882"/>
    </location>
</feature>
<reference evidence="4" key="1">
    <citation type="submission" date="2021-10" db="EMBL/GenBank/DDBJ databases">
        <title>Tropical sea cucumber genome reveals ecological adaptation and Cuvierian tubules defense mechanism.</title>
        <authorList>
            <person name="Chen T."/>
        </authorList>
    </citation>
    <scope>NUCLEOTIDE SEQUENCE</scope>
    <source>
        <strain evidence="4">Nanhai2018</strain>
        <tissue evidence="4">Muscle</tissue>
    </source>
</reference>
<protein>
    <submittedName>
        <fullName evidence="4">Little elongation complex subunit 1</fullName>
    </submittedName>
</protein>
<feature type="compositionally biased region" description="Basic residues" evidence="2">
    <location>
        <begin position="484"/>
        <end position="493"/>
    </location>
</feature>
<evidence type="ECO:0000313" key="4">
    <source>
        <dbReference type="EMBL" id="KAJ8028230.1"/>
    </source>
</evidence>
<feature type="compositionally biased region" description="Basic and acidic residues" evidence="2">
    <location>
        <begin position="416"/>
        <end position="430"/>
    </location>
</feature>
<organism evidence="4 5">
    <name type="scientific">Holothuria leucospilota</name>
    <name type="common">Black long sea cucumber</name>
    <name type="synonym">Mertensiothuria leucospilota</name>
    <dbReference type="NCBI Taxonomy" id="206669"/>
    <lineage>
        <taxon>Eukaryota</taxon>
        <taxon>Metazoa</taxon>
        <taxon>Echinodermata</taxon>
        <taxon>Eleutherozoa</taxon>
        <taxon>Echinozoa</taxon>
        <taxon>Holothuroidea</taxon>
        <taxon>Aspidochirotacea</taxon>
        <taxon>Aspidochirotida</taxon>
        <taxon>Holothuriidae</taxon>
        <taxon>Holothuria</taxon>
    </lineage>
</organism>
<feature type="compositionally biased region" description="Basic residues" evidence="2">
    <location>
        <begin position="1178"/>
        <end position="1193"/>
    </location>
</feature>
<feature type="compositionally biased region" description="Polar residues" evidence="2">
    <location>
        <begin position="18"/>
        <end position="37"/>
    </location>
</feature>
<feature type="compositionally biased region" description="Basic and acidic residues" evidence="2">
    <location>
        <begin position="696"/>
        <end position="727"/>
    </location>
</feature>
<sequence length="2502" mass="279609">MEHLSSGIGSDVKDCVVPSSSSEDQSLVRSSSADGTISSQEGYKCLQCHTLQQKIDSLKKQDGVYQTLKQKIVKTDTLIKKYVSKRQECEELQKKNEDLAHKYSLLMKNYKALENQLGNTVKELLPWKLDKDRYVGEVTELRNKVEETEINLSASEVLCKQLKEMIVSNEAQEEEYKCTISKLKGDIQEAVQKYKAESLKLKKATKQSITLKRKAAEKDQREGRLRRVLKKMQKIMLDKGLVPPEIPENLCDQDGIVEGDDSDIEFMDESEDEEPTARVADIRSEQEAEKSVPSVNVIYIDDQGENQSVSGESDCIIEEAFSDFADEIDAQLGNDKTSDTGTPVKVASVERKPAQEEKSTENTPENTPESAENVRSTMKQSSSPVKTGVSPIGKEGSITVLRKNSQRNGSCVSGDDGTKVKTVVIEKENEMAMDTSTVLSRLDKSESLSDGDEAKKDEKEIVQKCEKVAVGLREVDGNDGVGGRRQRSKRRDKGKKEEECSDEDREVTTSQEESSSKSSHKSLLHRRIDVISSSLSESSSDEDIEELKERGRKKGKAKRMEERTKNDAEKMRVGEDSIFEEELNQSKRDDTMSSDSIDESTEKNKDESSEKNKLSAPKERLCGQGEEKLEDDLKKDEGDVEQNLEKEFNLEDKLQGKGNFNISNEVEVDTKNEQKEHFENCSSLGQTGENVTKNMPVDEKRDIAEKGKKDRGQQNSERDVILLESPRRVTRGMLKSLQDTKTLRDTNGNHLKQEVGDEETKPRDGGSGSTTSSELKTLDDGMAGLGDRNDSRKGEMEKQHEGEDANKKLLSVEVVKEEENLEASLFDIEDVENEKIDEEMNDIPEKKVQENEDQGGEGTRSGNEKEVVSGSDGDSSVAVESFGELNRKQDQTQVEIYEKKLLTGCAKSSGDIDRLESEDISVLDGRGSDSGLRMTRSKMKSVHVKEEFSGKRVTRLKAKMIPEVAEYLEVGDGNLSAKNVKQQGTRRSNSKAKSTSKSNPKSVEFLSTSESENDEVERKRKEEGSPRKNWNERINGNKKDTETVSSVVVKQEKKCLVGKNVKDAEGDTSPVENLSGDQEKFGSKRVRPKRNVSFLEEKKNIESEKVSVSGVFVKEEVLGCEDAKSYSKKGKTQYIEGKGVKRKIAKERKVGMEVIHDFKTEPDDEDENLPNNGGALGGKRKKTKGMKSKRKRSETKDEVLSTSCRRVAFESDDENEEGKSKDKLAAISPKSPNVNSGHAKKIESSKVGTFKEVIQEAERYRSGSELSDSLSSPKSAGFSPSRETPFGFEKPKVVLQTSKKLSIQGKVDGDLRLADEKVEDKGRNKMGKGEVTVFARRKENLRSGNNGVLCKSLLQEGKGSSQRCEGESSHSQRHSWTVRGEVDHLTHSLEAKDRSGNFPSELPFENLMNLDRVSPIPISPHEVTEEPSLEPMIASILDSLPLITRMLSPIPRSPLRDDVTGHRDDEEEQEQQQILSPLSPSDPVSFLPPFSTTDTSRPLSPLPLTPVPIEDTPEVVFDEPCSQKSVEKGESSVAIPMNFHAVAPAGVIAVKPQVGTPVNSVRNLIQCSTDDTSQILVPGLDNPAETKKKDIENSSNLGEHKSVIKKNGDESKCGLKKTQKDLPSANLKEGKKEVLPTKEKCGQTKKRESGSMEEQVIEGEALNGSGMGDGELEHSLQMEEKLSTMDEKSKEPDEDRVVQEMEASSHFDDSQLKQFSAGEKVSLSPGSDVDSMKTEVVFHDDEVERNINKESVGGENEKIGDEPRDGDIAGKIEEKMFGDCNEGVQSVEGKNVSLRPVPEVGCTKEHDSFSSSSMSSEERWGRLQSSSSKEAISKDIDQEEKKGNKSKDLLEKSNISDEQEDKNTKEGAESDKGSSSGLKREGSLGFTCSKDTGESESLSGSSLKLPSSVSLKISEKIEVKEEGHKEELKFGGFASPKTDEKKEVSKMKGNTTNEQKRKGGRTKDKARTSSEQETEGDDLADFVDYNINTRERPKAESSIGPASKAKVAQIWGNIAEKSLAEDKEEDVFGKRKNWREHSRLKKQKISTGSGLMSDSETISNEEIVLDELIQIINESVEEAQTVVLQRTIQFLKKNSLDLLATVISKVQRKDSSLDPVITEDEEKFIEAISQRDEKEKHMDKLAPQLMICLSTLILCEKTKEKDPKDHSKKVTYCRIFAALCRLQGDAMMLRVLCYDIVKKKIHRWEELVVCISSVWSTALTKRENQSLQPVICVLEFLTWQRLKLPENKQNLSDVLWQALEFLCHWREPSIKEDDKMVQSLTDNMKDCELIKFKDQLKTFSHLEHPSFEIVKAIELLAWAKGWQWTWTVVIQSHIWPTMGGLCKELSMGQTQKASCMCCCLKVLGNLGNVGLKDEQNQSVFDLMKMIAEILAQSNETIHPIVQVYAVQTILNLAPIQPFFANECLQKWTQDHKDIQLLQNEKARMDTLAKFVKSYQKPRNKANQRSRTQGKQTNYNRMPPPQDFSSPKRGGHQRLPKRPQFGQ</sequence>
<feature type="domain" description="Little elongation complex subunit 1 C-terminal" evidence="3">
    <location>
        <begin position="2262"/>
        <end position="2431"/>
    </location>
</feature>
<feature type="region of interest" description="Disordered" evidence="2">
    <location>
        <begin position="971"/>
        <end position="1046"/>
    </location>
</feature>
<keyword evidence="1" id="KW-0175">Coiled coil</keyword>
<feature type="region of interest" description="Disordered" evidence="2">
    <location>
        <begin position="1153"/>
        <end position="1242"/>
    </location>
</feature>
<feature type="compositionally biased region" description="Basic and acidic residues" evidence="2">
    <location>
        <begin position="600"/>
        <end position="638"/>
    </location>
</feature>
<feature type="region of interest" description="Disordered" evidence="2">
    <location>
        <begin position="1746"/>
        <end position="1767"/>
    </location>
</feature>
<feature type="compositionally biased region" description="Basic and acidic residues" evidence="2">
    <location>
        <begin position="1913"/>
        <end position="1929"/>
    </location>
</feature>
<feature type="region of interest" description="Disordered" evidence="2">
    <location>
        <begin position="1"/>
        <end position="37"/>
    </location>
</feature>
<feature type="compositionally biased region" description="Acidic residues" evidence="2">
    <location>
        <begin position="827"/>
        <end position="842"/>
    </location>
</feature>
<feature type="region of interest" description="Disordered" evidence="2">
    <location>
        <begin position="680"/>
        <end position="890"/>
    </location>
</feature>
<feature type="compositionally biased region" description="Polar residues" evidence="2">
    <location>
        <begin position="402"/>
        <end position="411"/>
    </location>
</feature>